<dbReference type="Pfam" id="PF18970">
    <property type="entry name" value="DUF5709"/>
    <property type="match status" value="1"/>
</dbReference>
<evidence type="ECO:0000313" key="3">
    <source>
        <dbReference type="EMBL" id="MDO8105696.1"/>
    </source>
</evidence>
<dbReference type="Proteomes" id="UP001232536">
    <property type="component" value="Unassembled WGS sequence"/>
</dbReference>
<organism evidence="3 4">
    <name type="scientific">Actinotalea lenta</name>
    <dbReference type="NCBI Taxonomy" id="3064654"/>
    <lineage>
        <taxon>Bacteria</taxon>
        <taxon>Bacillati</taxon>
        <taxon>Actinomycetota</taxon>
        <taxon>Actinomycetes</taxon>
        <taxon>Micrococcales</taxon>
        <taxon>Cellulomonadaceae</taxon>
        <taxon>Actinotalea</taxon>
    </lineage>
</organism>
<accession>A0ABT9D5V3</accession>
<feature type="compositionally biased region" description="Basic and acidic residues" evidence="1">
    <location>
        <begin position="22"/>
        <end position="35"/>
    </location>
</feature>
<dbReference type="EMBL" id="JAUQYP010000001">
    <property type="protein sequence ID" value="MDO8105696.1"/>
    <property type="molecule type" value="Genomic_DNA"/>
</dbReference>
<keyword evidence="4" id="KW-1185">Reference proteome</keyword>
<feature type="region of interest" description="Disordered" evidence="1">
    <location>
        <begin position="1"/>
        <end position="133"/>
    </location>
</feature>
<proteinExistence type="predicted"/>
<dbReference type="InterPro" id="IPR043763">
    <property type="entry name" value="DUF5709"/>
</dbReference>
<evidence type="ECO:0000259" key="2">
    <source>
        <dbReference type="Pfam" id="PF18970"/>
    </source>
</evidence>
<comment type="caution">
    <text evidence="3">The sequence shown here is derived from an EMBL/GenBank/DDBJ whole genome shotgun (WGS) entry which is preliminary data.</text>
</comment>
<name>A0ABT9D5V3_9CELL</name>
<feature type="compositionally biased region" description="Basic and acidic residues" evidence="1">
    <location>
        <begin position="124"/>
        <end position="133"/>
    </location>
</feature>
<reference evidence="3 4" key="1">
    <citation type="submission" date="2023-07" db="EMBL/GenBank/DDBJ databases">
        <title>Description of novel actinomycetes strains, isolated from tidal flat sediment.</title>
        <authorList>
            <person name="Lu C."/>
        </authorList>
    </citation>
    <scope>NUCLEOTIDE SEQUENCE [LARGE SCALE GENOMIC DNA]</scope>
    <source>
        <strain evidence="3 4">SYSU T00b441</strain>
    </source>
</reference>
<gene>
    <name evidence="3" type="ORF">Q6348_00605</name>
</gene>
<evidence type="ECO:0000256" key="1">
    <source>
        <dbReference type="SAM" id="MobiDB-lite"/>
    </source>
</evidence>
<sequence>MSSDTPGTRPEPEGVAEGDTDQLTKEDELVQRGVDDLADEGWSPPDRPNRHLETTEAEELAGDSLDERLTQEEPEEGTAPDPAREPGRVGRLASASSDAEGESSWSTAAVDEGVAGGAASAEEAAMHLDDDEL</sequence>
<evidence type="ECO:0000313" key="4">
    <source>
        <dbReference type="Proteomes" id="UP001232536"/>
    </source>
</evidence>
<feature type="domain" description="DUF5709" evidence="2">
    <location>
        <begin position="84"/>
        <end position="131"/>
    </location>
</feature>
<dbReference type="RefSeq" id="WP_304599405.1">
    <property type="nucleotide sequence ID" value="NZ_JAUQYO010000003.1"/>
</dbReference>
<feature type="compositionally biased region" description="Low complexity" evidence="1">
    <location>
        <begin position="93"/>
        <end position="123"/>
    </location>
</feature>
<protein>
    <submittedName>
        <fullName evidence="3">DUF5709 domain-containing protein</fullName>
    </submittedName>
</protein>